<dbReference type="Pfam" id="PF01728">
    <property type="entry name" value="FtsJ"/>
    <property type="match status" value="1"/>
</dbReference>
<dbReference type="SUPFAM" id="SSF53335">
    <property type="entry name" value="S-adenosyl-L-methionine-dependent methyltransferases"/>
    <property type="match status" value="1"/>
</dbReference>
<dbReference type="PANTHER" id="PTHR32319">
    <property type="entry name" value="BACTERIAL HEMOLYSIN-LIKE PROTEIN"/>
    <property type="match status" value="1"/>
</dbReference>
<dbReference type="InterPro" id="IPR036986">
    <property type="entry name" value="S4_RNA-bd_sf"/>
</dbReference>
<dbReference type="Proteomes" id="UP000076796">
    <property type="component" value="Unassembled WGS sequence"/>
</dbReference>
<dbReference type="PIRSF" id="PIRSF005578">
    <property type="entry name" value="TlyA"/>
    <property type="match status" value="1"/>
</dbReference>
<dbReference type="GeneID" id="97557588"/>
<proteinExistence type="inferred from homology"/>
<evidence type="ECO:0000259" key="3">
    <source>
        <dbReference type="Pfam" id="PF01728"/>
    </source>
</evidence>
<name>A0A163K6X4_9BACL</name>
<dbReference type="InterPro" id="IPR004538">
    <property type="entry name" value="Hemolysin_A/TlyA"/>
</dbReference>
<comment type="caution">
    <text evidence="4">The sequence shown here is derived from an EMBL/GenBank/DDBJ whole genome shotgun (WGS) entry which is preliminary data.</text>
</comment>
<dbReference type="InterPro" id="IPR002877">
    <property type="entry name" value="RNA_MeTrfase_FtsJ_dom"/>
</dbReference>
<dbReference type="GO" id="GO:0032259">
    <property type="term" value="P:methylation"/>
    <property type="evidence" value="ECO:0007669"/>
    <property type="project" value="InterPro"/>
</dbReference>
<evidence type="ECO:0000313" key="5">
    <source>
        <dbReference type="Proteomes" id="UP000076796"/>
    </source>
</evidence>
<dbReference type="EMBL" id="LWMH01000001">
    <property type="protein sequence ID" value="KZS47032.1"/>
    <property type="molecule type" value="Genomic_DNA"/>
</dbReference>
<feature type="domain" description="Ribosomal RNA methyltransferase FtsJ" evidence="3">
    <location>
        <begin position="62"/>
        <end position="242"/>
    </location>
</feature>
<dbReference type="Gene3D" id="3.10.290.10">
    <property type="entry name" value="RNA-binding S4 domain"/>
    <property type="match status" value="1"/>
</dbReference>
<dbReference type="GO" id="GO:0008168">
    <property type="term" value="F:methyltransferase activity"/>
    <property type="evidence" value="ECO:0007669"/>
    <property type="project" value="InterPro"/>
</dbReference>
<reference evidence="4" key="1">
    <citation type="journal article" date="2016" name="Genome Announc.">
        <title>Draft genomes of two strains of Paenibacillus glucanolyticus with capability to degrade lignocellulose.</title>
        <authorList>
            <person name="Mathews S.L."/>
            <person name="Pawlak J."/>
            <person name="Grunden A.M."/>
        </authorList>
    </citation>
    <scope>NUCLEOTIDE SEQUENCE [LARGE SCALE GENOMIC DNA]</scope>
    <source>
        <strain evidence="4">SLM1</strain>
    </source>
</reference>
<accession>A0A163K6X4</accession>
<protein>
    <recommendedName>
        <fullName evidence="3">Ribosomal RNA methyltransferase FtsJ domain-containing protein</fullName>
    </recommendedName>
</protein>
<sequence>MKTKKLHLWELLVDRGIFEDKKTATTWVMAGKVLVSDELAVSSAEKFPENVSIRIKGNEHGFVGKGGLKLKQAIEDFSIDVSGKTTLDTGASTGGFTDCLLQHNASKVYAIDVGYGQLAGKLRLDPRVVNMEKRNIGEIQKSDLLPLPDLATVDLSYLSLKKSIPIIKNLLAPDGELVCLVKPLFEVTETSIRRTGEIKNSNTYKDVLLDLVSFVHSLNLTCVGVTNSPITGNKGTREFFLHITSQNVHKREFDILKQVDLSIERALQLVNYRK</sequence>
<keyword evidence="5" id="KW-1185">Reference proteome</keyword>
<dbReference type="RefSeq" id="WP_063478615.1">
    <property type="nucleotide sequence ID" value="NZ_CP147845.1"/>
</dbReference>
<evidence type="ECO:0000256" key="1">
    <source>
        <dbReference type="ARBA" id="ARBA00022884"/>
    </source>
</evidence>
<evidence type="ECO:0000256" key="2">
    <source>
        <dbReference type="ARBA" id="ARBA00029460"/>
    </source>
</evidence>
<gene>
    <name evidence="4" type="ORF">AWU65_14415</name>
</gene>
<dbReference type="InterPro" id="IPR029063">
    <property type="entry name" value="SAM-dependent_MTases_sf"/>
</dbReference>
<dbReference type="NCBIfam" id="TIGR00478">
    <property type="entry name" value="tly"/>
    <property type="match status" value="1"/>
</dbReference>
<evidence type="ECO:0000313" key="4">
    <source>
        <dbReference type="EMBL" id="KZS47032.1"/>
    </source>
</evidence>
<dbReference type="GO" id="GO:0003723">
    <property type="term" value="F:RNA binding"/>
    <property type="evidence" value="ECO:0007669"/>
    <property type="project" value="UniProtKB-KW"/>
</dbReference>
<dbReference type="Gene3D" id="3.40.50.150">
    <property type="entry name" value="Vaccinia Virus protein VP39"/>
    <property type="match status" value="1"/>
</dbReference>
<keyword evidence="1" id="KW-0694">RNA-binding</keyword>
<dbReference type="OrthoDB" id="9784736at2"/>
<dbReference type="InterPro" id="IPR047048">
    <property type="entry name" value="TlyA"/>
</dbReference>
<dbReference type="AlphaFoldDB" id="A0A163K6X4"/>
<dbReference type="PANTHER" id="PTHR32319:SF0">
    <property type="entry name" value="BACTERIAL HEMOLYSIN-LIKE PROTEIN"/>
    <property type="match status" value="1"/>
</dbReference>
<organism evidence="4 5">
    <name type="scientific">Paenibacillus glucanolyticus</name>
    <dbReference type="NCBI Taxonomy" id="59843"/>
    <lineage>
        <taxon>Bacteria</taxon>
        <taxon>Bacillati</taxon>
        <taxon>Bacillota</taxon>
        <taxon>Bacilli</taxon>
        <taxon>Bacillales</taxon>
        <taxon>Paenibacillaceae</taxon>
        <taxon>Paenibacillus</taxon>
    </lineage>
</organism>
<comment type="similarity">
    <text evidence="2">Belongs to the TlyA family.</text>
</comment>